<evidence type="ECO:0000313" key="2">
    <source>
        <dbReference type="EMBL" id="KAF0752407.1"/>
    </source>
</evidence>
<evidence type="ECO:0000256" key="1">
    <source>
        <dbReference type="ARBA" id="ARBA00022729"/>
    </source>
</evidence>
<gene>
    <name evidence="2" type="ORF">FWK35_00020856</name>
</gene>
<dbReference type="Gene3D" id="2.70.220.10">
    <property type="entry name" value="Ganglioside GM2 activator"/>
    <property type="match status" value="1"/>
</dbReference>
<keyword evidence="3" id="KW-1185">Reference proteome</keyword>
<evidence type="ECO:0000313" key="3">
    <source>
        <dbReference type="Proteomes" id="UP000478052"/>
    </source>
</evidence>
<feature type="non-terminal residue" evidence="2">
    <location>
        <position position="333"/>
    </location>
</feature>
<proteinExistence type="predicted"/>
<dbReference type="InterPro" id="IPR036846">
    <property type="entry name" value="GM2-AP_sf"/>
</dbReference>
<sequence>MHYPINKVHYKFNPICTVYKWKFFDQYKRIDQRTNNIRVHGLFYRCDSDGINCEYFQTWKLKDIYPKLKDSNQLWPRWYSSFDPPMHCPIDKVDTMLTYTIRFQRLNVKPNFTLHYYTIDEYKHVQYLNGKISINSKKLINKVVVVFHRCENNGINCEYFQTWTLTDICSKLKEKNQLWSRWYNSFDPPMLCPIDKVHYTVKNATIDIGVLLMWYPQASDYHWRITQNAYADDIIFVGSYSFDVSIFGYRKKIKNVMPIYNPLLTYTLRYKKMSVRGNTTGSSYLPKIKGQEPNMVPLTNYQLKNVTFDIDQGVRWYSDITNYYWKYEIPGQA</sequence>
<comment type="caution">
    <text evidence="2">The sequence shown here is derived from an EMBL/GenBank/DDBJ whole genome shotgun (WGS) entry which is preliminary data.</text>
</comment>
<dbReference type="Proteomes" id="UP000478052">
    <property type="component" value="Unassembled WGS sequence"/>
</dbReference>
<protein>
    <submittedName>
        <fullName evidence="2">Uncharacterized protein</fullName>
    </submittedName>
</protein>
<dbReference type="AlphaFoldDB" id="A0A6G0YAS2"/>
<accession>A0A6G0YAS2</accession>
<dbReference type="EMBL" id="VUJU01005065">
    <property type="protein sequence ID" value="KAF0752407.1"/>
    <property type="molecule type" value="Genomic_DNA"/>
</dbReference>
<name>A0A6G0YAS2_APHCR</name>
<reference evidence="2 3" key="1">
    <citation type="submission" date="2019-08" db="EMBL/GenBank/DDBJ databases">
        <title>Whole genome of Aphis craccivora.</title>
        <authorList>
            <person name="Voronova N.V."/>
            <person name="Shulinski R.S."/>
            <person name="Bandarenka Y.V."/>
            <person name="Zhorov D.G."/>
            <person name="Warner D."/>
        </authorList>
    </citation>
    <scope>NUCLEOTIDE SEQUENCE [LARGE SCALE GENOMIC DNA]</scope>
    <source>
        <strain evidence="2">180601</strain>
        <tissue evidence="2">Whole Body</tissue>
    </source>
</reference>
<keyword evidence="1" id="KW-0732">Signal</keyword>
<dbReference type="OrthoDB" id="6627140at2759"/>
<organism evidence="2 3">
    <name type="scientific">Aphis craccivora</name>
    <name type="common">Cowpea aphid</name>
    <dbReference type="NCBI Taxonomy" id="307492"/>
    <lineage>
        <taxon>Eukaryota</taxon>
        <taxon>Metazoa</taxon>
        <taxon>Ecdysozoa</taxon>
        <taxon>Arthropoda</taxon>
        <taxon>Hexapoda</taxon>
        <taxon>Insecta</taxon>
        <taxon>Pterygota</taxon>
        <taxon>Neoptera</taxon>
        <taxon>Paraneoptera</taxon>
        <taxon>Hemiptera</taxon>
        <taxon>Sternorrhyncha</taxon>
        <taxon>Aphidomorpha</taxon>
        <taxon>Aphidoidea</taxon>
        <taxon>Aphididae</taxon>
        <taxon>Aphidini</taxon>
        <taxon>Aphis</taxon>
        <taxon>Aphis</taxon>
    </lineage>
</organism>